<name>A0ABR7LP28_9ACTN</name>
<dbReference type="RefSeq" id="WP_187243318.1">
    <property type="nucleotide sequence ID" value="NZ_BAAAOK010000069.1"/>
</dbReference>
<evidence type="ECO:0000313" key="1">
    <source>
        <dbReference type="EMBL" id="MBC6466319.1"/>
    </source>
</evidence>
<proteinExistence type="predicted"/>
<sequence>MTINSPLLPTSLHTTVDTGATDAELERMTAMGRERDAWTIALGHGRTPDAALATTRFTRRWQAAGGVIVDTVAWPETAASWMRQARRFTALDPDLWVMVGPVIGWAQMTRRLLWSTPWQPSRTIAGANVGTAAAIGLVGAANLPGMAGATCDGGTWTISYGELVTSAAPATGP</sequence>
<dbReference type="Proteomes" id="UP000805614">
    <property type="component" value="Unassembled WGS sequence"/>
</dbReference>
<keyword evidence="2" id="KW-1185">Reference proteome</keyword>
<comment type="caution">
    <text evidence="1">The sequence shown here is derived from an EMBL/GenBank/DDBJ whole genome shotgun (WGS) entry which is preliminary data.</text>
</comment>
<accession>A0ABR7LP28</accession>
<reference evidence="1 2" key="1">
    <citation type="submission" date="2020-06" db="EMBL/GenBank/DDBJ databases">
        <title>Actinomadura xiongansis sp. nov., isolated from soil of Baiyangdian.</title>
        <authorList>
            <person name="Zhang X."/>
        </authorList>
    </citation>
    <scope>NUCLEOTIDE SEQUENCE [LARGE SCALE GENOMIC DNA]</scope>
    <source>
        <strain evidence="1 2">HBUM206468</strain>
    </source>
</reference>
<protein>
    <submittedName>
        <fullName evidence="1">Uncharacterized protein</fullName>
    </submittedName>
</protein>
<organism evidence="1 2">
    <name type="scientific">Actinomadura alba</name>
    <dbReference type="NCBI Taxonomy" id="406431"/>
    <lineage>
        <taxon>Bacteria</taxon>
        <taxon>Bacillati</taxon>
        <taxon>Actinomycetota</taxon>
        <taxon>Actinomycetes</taxon>
        <taxon>Streptosporangiales</taxon>
        <taxon>Thermomonosporaceae</taxon>
        <taxon>Actinomadura</taxon>
    </lineage>
</organism>
<evidence type="ECO:0000313" key="2">
    <source>
        <dbReference type="Proteomes" id="UP000805614"/>
    </source>
</evidence>
<gene>
    <name evidence="1" type="ORF">HKK74_12515</name>
</gene>
<dbReference type="EMBL" id="JABVEC010000007">
    <property type="protein sequence ID" value="MBC6466319.1"/>
    <property type="molecule type" value="Genomic_DNA"/>
</dbReference>